<organism evidence="15">
    <name type="scientific">Citrobacter farmeri</name>
    <dbReference type="NCBI Taxonomy" id="67824"/>
    <lineage>
        <taxon>Bacteria</taxon>
        <taxon>Pseudomonadati</taxon>
        <taxon>Pseudomonadota</taxon>
        <taxon>Gammaproteobacteria</taxon>
        <taxon>Enterobacterales</taxon>
        <taxon>Enterobacteriaceae</taxon>
        <taxon>Citrobacter</taxon>
    </lineage>
</organism>
<evidence type="ECO:0000256" key="9">
    <source>
        <dbReference type="ARBA" id="ARBA00030003"/>
    </source>
</evidence>
<dbReference type="EC" id="5.6.2.1" evidence="3"/>
<keyword evidence="7" id="KW-0238">DNA-binding</keyword>
<proteinExistence type="inferred from homology"/>
<dbReference type="Gene3D" id="1.10.290.10">
    <property type="entry name" value="Topoisomerase I, domain 4"/>
    <property type="match status" value="1"/>
</dbReference>
<dbReference type="PROSITE" id="PS00396">
    <property type="entry name" value="TOPO_IA_1"/>
    <property type="match status" value="1"/>
</dbReference>
<keyword evidence="4" id="KW-0479">Metal-binding</keyword>
<gene>
    <name evidence="15" type="ORF">I8Y00_004956</name>
</gene>
<dbReference type="SUPFAM" id="SSF56712">
    <property type="entry name" value="Prokaryotic type I DNA topoisomerase"/>
    <property type="match status" value="1"/>
</dbReference>
<evidence type="ECO:0000256" key="4">
    <source>
        <dbReference type="ARBA" id="ARBA00022723"/>
    </source>
</evidence>
<dbReference type="PROSITE" id="PS52039">
    <property type="entry name" value="TOPO_IA_2"/>
    <property type="match status" value="1"/>
</dbReference>
<dbReference type="Pfam" id="PF01131">
    <property type="entry name" value="Topoisom_bac"/>
    <property type="match status" value="1"/>
</dbReference>
<dbReference type="PRINTS" id="PR00417">
    <property type="entry name" value="PRTPISMRASEI"/>
</dbReference>
<evidence type="ECO:0000256" key="8">
    <source>
        <dbReference type="ARBA" id="ARBA00023235"/>
    </source>
</evidence>
<evidence type="ECO:0000256" key="2">
    <source>
        <dbReference type="ARBA" id="ARBA00009446"/>
    </source>
</evidence>
<protein>
    <recommendedName>
        <fullName evidence="3">DNA topoisomerase</fullName>
        <ecNumber evidence="3">5.6.2.1</ecNumber>
    </recommendedName>
    <alternativeName>
        <fullName evidence="12">Omega-protein</fullName>
    </alternativeName>
    <alternativeName>
        <fullName evidence="11">Relaxing enzyme</fullName>
    </alternativeName>
    <alternativeName>
        <fullName evidence="9">Swivelase</fullName>
    </alternativeName>
    <alternativeName>
        <fullName evidence="10">Untwisting enzyme</fullName>
    </alternativeName>
</protein>
<dbReference type="GO" id="GO:0006281">
    <property type="term" value="P:DNA repair"/>
    <property type="evidence" value="ECO:0007669"/>
    <property type="project" value="TreeGrafter"/>
</dbReference>
<dbReference type="InterPro" id="IPR005738">
    <property type="entry name" value="TopoIII"/>
</dbReference>
<dbReference type="InterPro" id="IPR034144">
    <property type="entry name" value="TOPRIM_TopoIII"/>
</dbReference>
<evidence type="ECO:0000259" key="13">
    <source>
        <dbReference type="PROSITE" id="PS50880"/>
    </source>
</evidence>
<accession>A0A8H9TXZ2</accession>
<comment type="caution">
    <text evidence="15">The sequence shown here is derived from an EMBL/GenBank/DDBJ whole genome shotgun (WGS) entry which is preliminary data.</text>
</comment>
<evidence type="ECO:0000256" key="11">
    <source>
        <dbReference type="ARBA" id="ARBA00032235"/>
    </source>
</evidence>
<dbReference type="Proteomes" id="UP000864563">
    <property type="component" value="Unassembled WGS sequence"/>
</dbReference>
<dbReference type="NCBIfam" id="NF005829">
    <property type="entry name" value="PRK07726.1"/>
    <property type="match status" value="1"/>
</dbReference>
<dbReference type="SMART" id="SM00437">
    <property type="entry name" value="TOP1Ac"/>
    <property type="match status" value="1"/>
</dbReference>
<evidence type="ECO:0000256" key="10">
    <source>
        <dbReference type="ARBA" id="ARBA00031985"/>
    </source>
</evidence>
<name>A0A8H9TXZ2_9ENTR</name>
<sequence length="694" mass="76904">MQLFLCEKPSQAKDIARVLGISKREQGFISGGNIVVTWAVGHLLETASPEAYGEQYGRPWRADVLPVLPEAWKMVVKEQTKSQFTVISKLLKKASEVVIATDADREGEVIARELLEYCRYSGAVRRLWLSALDEASVKEALGNILPGEKTALLYDAGKGRSQADWLIGMNLTRLYTLKARDSGVSEVLSVGRVQTPTLAMVVNRDNEITSFVPKPWWQVHALIEKEGVRFRAGWVPVEQYCDEEKRCINPQAARAVGQLCQQQGRAAVLEVTQKREKTAAPLCFDLGTLQQVCSRKFGMGANDVLAIAQSLYETHKATTYPRTDCGFLPTSMQQEISDVLAAVAKSDPAVAPVLNQLDRQFVSRVWNDKKITAHHAIIPTRQAFDLSRLSADELKVYQLIRQHYFAQFLPLQESDVTEASFNIGGQLFRTRGKVGVVTGWKSLFLAEKDDDEEDVDGDSMALPALAKGDICAVTGSEVKDMKTSPPKPFTEGTLIAAMKNAASFVSDPKLKKVLRDNAGLGTEATRAAVLETLFKRHYLEKKGKHIHSTQMARELIAALPETLTSPGMTALWEQALDDISQGKMSLAVFMQKQLQWTRHLVEKGRQDSVKITAPVTPPCPLCKGPPRKRKGKNGDFGGCIRYPDCEGIISTGKKKAAKRKKHRLRLKQNNPRSIELFHCTTPGRVLLLLPGFDA</sequence>
<dbReference type="CDD" id="cd00186">
    <property type="entry name" value="TOP1Ac"/>
    <property type="match status" value="1"/>
</dbReference>
<dbReference type="CDD" id="cd03362">
    <property type="entry name" value="TOPRIM_TopoIA_TopoIII"/>
    <property type="match status" value="1"/>
</dbReference>
<keyword evidence="8 15" id="KW-0413">Isomerase</keyword>
<evidence type="ECO:0000256" key="7">
    <source>
        <dbReference type="ARBA" id="ARBA00023125"/>
    </source>
</evidence>
<dbReference type="AlphaFoldDB" id="A0A8H9TXZ2"/>
<evidence type="ECO:0000313" key="15">
    <source>
        <dbReference type="EMBL" id="HAT1588550.1"/>
    </source>
</evidence>
<reference evidence="15" key="2">
    <citation type="submission" date="2020-11" db="EMBL/GenBank/DDBJ databases">
        <authorList>
            <consortium name="NCBI Pathogen Detection Project"/>
        </authorList>
    </citation>
    <scope>NUCLEOTIDE SEQUENCE</scope>
    <source>
        <strain evidence="15">YDC697-2</strain>
    </source>
</reference>
<dbReference type="PROSITE" id="PS50880">
    <property type="entry name" value="TOPRIM"/>
    <property type="match status" value="1"/>
</dbReference>
<dbReference type="InterPro" id="IPR003601">
    <property type="entry name" value="Topo_IA_2"/>
</dbReference>
<comment type="catalytic activity">
    <reaction evidence="1">
        <text>ATP-independent breakage of single-stranded DNA, followed by passage and rejoining.</text>
        <dbReference type="EC" id="5.6.2.1"/>
    </reaction>
</comment>
<evidence type="ECO:0000256" key="5">
    <source>
        <dbReference type="ARBA" id="ARBA00022842"/>
    </source>
</evidence>
<feature type="domain" description="Toprim" evidence="13">
    <location>
        <begin position="1"/>
        <end position="133"/>
    </location>
</feature>
<dbReference type="SMART" id="SM00436">
    <property type="entry name" value="TOP1Bc"/>
    <property type="match status" value="1"/>
</dbReference>
<dbReference type="PANTHER" id="PTHR11390">
    <property type="entry name" value="PROKARYOTIC DNA TOPOISOMERASE"/>
    <property type="match status" value="1"/>
</dbReference>
<dbReference type="InterPro" id="IPR023405">
    <property type="entry name" value="Topo_IA_core_domain"/>
</dbReference>
<dbReference type="Gene3D" id="1.10.460.10">
    <property type="entry name" value="Topoisomerase I, domain 2"/>
    <property type="match status" value="1"/>
</dbReference>
<evidence type="ECO:0000256" key="1">
    <source>
        <dbReference type="ARBA" id="ARBA00000213"/>
    </source>
</evidence>
<dbReference type="Pfam" id="PF01751">
    <property type="entry name" value="Toprim"/>
    <property type="match status" value="1"/>
</dbReference>
<dbReference type="InterPro" id="IPR003602">
    <property type="entry name" value="Topo_IA_DNA-bd_dom"/>
</dbReference>
<dbReference type="InterPro" id="IPR013826">
    <property type="entry name" value="Topo_IA_cen_sub3"/>
</dbReference>
<dbReference type="RefSeq" id="WP_174349230.1">
    <property type="nucleotide sequence ID" value="NZ_JAAMQE010000001.1"/>
</dbReference>
<dbReference type="SUPFAM" id="SSF57783">
    <property type="entry name" value="Zinc beta-ribbon"/>
    <property type="match status" value="1"/>
</dbReference>
<dbReference type="Gene3D" id="2.70.20.10">
    <property type="entry name" value="Topoisomerase I, domain 3"/>
    <property type="match status" value="1"/>
</dbReference>
<dbReference type="GO" id="GO:0003917">
    <property type="term" value="F:DNA topoisomerase type I (single strand cut, ATP-independent) activity"/>
    <property type="evidence" value="ECO:0007669"/>
    <property type="project" value="UniProtKB-EC"/>
</dbReference>
<dbReference type="InterPro" id="IPR013824">
    <property type="entry name" value="Topo_IA_cen_sub1"/>
</dbReference>
<dbReference type="FunFam" id="1.10.290.10:FF:000004">
    <property type="entry name" value="DNA topoisomerase 3"/>
    <property type="match status" value="1"/>
</dbReference>
<evidence type="ECO:0000259" key="14">
    <source>
        <dbReference type="PROSITE" id="PS52039"/>
    </source>
</evidence>
<dbReference type="GO" id="GO:0006265">
    <property type="term" value="P:DNA topological change"/>
    <property type="evidence" value="ECO:0007669"/>
    <property type="project" value="InterPro"/>
</dbReference>
<comment type="similarity">
    <text evidence="2">Belongs to the type IA topoisomerase family.</text>
</comment>
<dbReference type="GO" id="GO:0043597">
    <property type="term" value="C:cytoplasmic replication fork"/>
    <property type="evidence" value="ECO:0007669"/>
    <property type="project" value="TreeGrafter"/>
</dbReference>
<evidence type="ECO:0000256" key="12">
    <source>
        <dbReference type="ARBA" id="ARBA00032877"/>
    </source>
</evidence>
<evidence type="ECO:0000256" key="3">
    <source>
        <dbReference type="ARBA" id="ARBA00012891"/>
    </source>
</evidence>
<dbReference type="Gene3D" id="3.30.65.10">
    <property type="entry name" value="Bacterial Topoisomerase I, domain 1"/>
    <property type="match status" value="1"/>
</dbReference>
<keyword evidence="5" id="KW-0460">Magnesium</keyword>
<dbReference type="PANTHER" id="PTHR11390:SF21">
    <property type="entry name" value="DNA TOPOISOMERASE 3-ALPHA"/>
    <property type="match status" value="1"/>
</dbReference>
<dbReference type="InterPro" id="IPR013497">
    <property type="entry name" value="Topo_IA_cen"/>
</dbReference>
<evidence type="ECO:0000256" key="6">
    <source>
        <dbReference type="ARBA" id="ARBA00023029"/>
    </source>
</evidence>
<feature type="domain" description="Topo IA-type catalytic" evidence="14">
    <location>
        <begin position="150"/>
        <end position="601"/>
    </location>
</feature>
<dbReference type="SMART" id="SM00493">
    <property type="entry name" value="TOPRIM"/>
    <property type="match status" value="1"/>
</dbReference>
<dbReference type="EMBL" id="DACSDU010000034">
    <property type="protein sequence ID" value="HAT1588550.1"/>
    <property type="molecule type" value="Genomic_DNA"/>
</dbReference>
<dbReference type="GO" id="GO:0006310">
    <property type="term" value="P:DNA recombination"/>
    <property type="evidence" value="ECO:0007669"/>
    <property type="project" value="TreeGrafter"/>
</dbReference>
<dbReference type="GO" id="GO:0003677">
    <property type="term" value="F:DNA binding"/>
    <property type="evidence" value="ECO:0007669"/>
    <property type="project" value="UniProtKB-KW"/>
</dbReference>
<dbReference type="Gene3D" id="3.40.50.140">
    <property type="match status" value="1"/>
</dbReference>
<dbReference type="InterPro" id="IPR013825">
    <property type="entry name" value="Topo_IA_cen_sub2"/>
</dbReference>
<keyword evidence="6" id="KW-0799">Topoisomerase</keyword>
<reference evidence="15" key="1">
    <citation type="journal article" date="2018" name="Genome Biol.">
        <title>SKESA: strategic k-mer extension for scrupulous assemblies.</title>
        <authorList>
            <person name="Souvorov A."/>
            <person name="Agarwala R."/>
            <person name="Lipman D.J."/>
        </authorList>
    </citation>
    <scope>NUCLEOTIDE SEQUENCE</scope>
    <source>
        <strain evidence="15">YDC697-2</strain>
    </source>
</reference>
<dbReference type="NCBIfam" id="TIGR01056">
    <property type="entry name" value="topB"/>
    <property type="match status" value="1"/>
</dbReference>
<dbReference type="InterPro" id="IPR000380">
    <property type="entry name" value="Topo_IA"/>
</dbReference>
<dbReference type="InterPro" id="IPR006171">
    <property type="entry name" value="TOPRIM_dom"/>
</dbReference>
<dbReference type="InterPro" id="IPR023406">
    <property type="entry name" value="Topo_IA_AS"/>
</dbReference>
<dbReference type="GO" id="GO:0046872">
    <property type="term" value="F:metal ion binding"/>
    <property type="evidence" value="ECO:0007669"/>
    <property type="project" value="UniProtKB-KW"/>
</dbReference>